<dbReference type="InterPro" id="IPR001173">
    <property type="entry name" value="Glyco_trans_2-like"/>
</dbReference>
<name>A0A4I9MKS5_STREE</name>
<sequence>MMVHQIIQQIFVESMLLKIHVFIILKRKMSVSSARNLGIEPSEGAYITFVDSDDWVDSDYLEVLYSALMEEQADIAISTYKKI</sequence>
<feature type="domain" description="Glycosyltransferase 2-like" evidence="1">
    <location>
        <begin position="20"/>
        <end position="80"/>
    </location>
</feature>
<dbReference type="SUPFAM" id="SSF53448">
    <property type="entry name" value="Nucleotide-diphospho-sugar transferases"/>
    <property type="match status" value="1"/>
</dbReference>
<evidence type="ECO:0000259" key="1">
    <source>
        <dbReference type="Pfam" id="PF00535"/>
    </source>
</evidence>
<organism evidence="2">
    <name type="scientific">Streptococcus pneumoniae</name>
    <dbReference type="NCBI Taxonomy" id="1313"/>
    <lineage>
        <taxon>Bacteria</taxon>
        <taxon>Bacillati</taxon>
        <taxon>Bacillota</taxon>
        <taxon>Bacilli</taxon>
        <taxon>Lactobacillales</taxon>
        <taxon>Streptococcaceae</taxon>
        <taxon>Streptococcus</taxon>
    </lineage>
</organism>
<proteinExistence type="predicted"/>
<dbReference type="Gene3D" id="3.90.550.10">
    <property type="entry name" value="Spore Coat Polysaccharide Biosynthesis Protein SpsA, Chain A"/>
    <property type="match status" value="1"/>
</dbReference>
<reference evidence="2" key="1">
    <citation type="submission" date="2019-04" db="EMBL/GenBank/DDBJ databases">
        <authorList>
            <consortium name="Pathogen Informatics"/>
        </authorList>
    </citation>
    <scope>NUCLEOTIDE SEQUENCE</scope>
    <source>
        <strain evidence="2">GPSC70</strain>
    </source>
</reference>
<keyword evidence="2" id="KW-0808">Transferase</keyword>
<dbReference type="Pfam" id="PF00535">
    <property type="entry name" value="Glycos_transf_2"/>
    <property type="match status" value="1"/>
</dbReference>
<gene>
    <name evidence="2" type="ORF">SAMEA3353498_00614</name>
</gene>
<dbReference type="GO" id="GO:0016740">
    <property type="term" value="F:transferase activity"/>
    <property type="evidence" value="ECO:0007669"/>
    <property type="project" value="UniProtKB-KW"/>
</dbReference>
<dbReference type="EMBL" id="CAATIH010000002">
    <property type="protein sequence ID" value="VNQ53550.1"/>
    <property type="molecule type" value="Genomic_DNA"/>
</dbReference>
<accession>A0A4I9MKS5</accession>
<dbReference type="AlphaFoldDB" id="A0A4I9MKS5"/>
<protein>
    <submittedName>
        <fullName evidence="2">Glycosyl transferase family protein</fullName>
    </submittedName>
</protein>
<dbReference type="InterPro" id="IPR029044">
    <property type="entry name" value="Nucleotide-diphossugar_trans"/>
</dbReference>
<evidence type="ECO:0000313" key="2">
    <source>
        <dbReference type="EMBL" id="VNQ53550.1"/>
    </source>
</evidence>